<evidence type="ECO:0000256" key="2">
    <source>
        <dbReference type="ARBA" id="ARBA00022448"/>
    </source>
</evidence>
<evidence type="ECO:0000256" key="5">
    <source>
        <dbReference type="SAM" id="MobiDB-lite"/>
    </source>
</evidence>
<dbReference type="GO" id="GO:0000145">
    <property type="term" value="C:exocyst"/>
    <property type="evidence" value="ECO:0007669"/>
    <property type="project" value="UniProtKB-UniRule"/>
</dbReference>
<feature type="compositionally biased region" description="Basic and acidic residues" evidence="5">
    <location>
        <begin position="877"/>
        <end position="897"/>
    </location>
</feature>
<dbReference type="InterPro" id="IPR029175">
    <property type="entry name" value="EXOC2/Sec5"/>
</dbReference>
<evidence type="ECO:0000313" key="7">
    <source>
        <dbReference type="EMBL" id="KAK7046645.1"/>
    </source>
</evidence>
<keyword evidence="3 4" id="KW-0268">Exocytosis</keyword>
<reference evidence="7 8" key="1">
    <citation type="journal article" date="2024" name="J Genomics">
        <title>Draft genome sequencing and assembly of Favolaschia claudopus CIRM-BRFM 2984 isolated from oak limbs.</title>
        <authorList>
            <person name="Navarro D."/>
            <person name="Drula E."/>
            <person name="Chaduli D."/>
            <person name="Cazenave R."/>
            <person name="Ahrendt S."/>
            <person name="Wang J."/>
            <person name="Lipzen A."/>
            <person name="Daum C."/>
            <person name="Barry K."/>
            <person name="Grigoriev I.V."/>
            <person name="Favel A."/>
            <person name="Rosso M.N."/>
            <person name="Martin F."/>
        </authorList>
    </citation>
    <scope>NUCLEOTIDE SEQUENCE [LARGE SCALE GENOMIC DNA]</scope>
    <source>
        <strain evidence="7 8">CIRM-BRFM 2984</strain>
    </source>
</reference>
<comment type="subunit">
    <text evidence="4">Component of the exocyst complex.</text>
</comment>
<dbReference type="GO" id="GO:0015031">
    <property type="term" value="P:protein transport"/>
    <property type="evidence" value="ECO:0007669"/>
    <property type="project" value="UniProtKB-KW"/>
</dbReference>
<evidence type="ECO:0000256" key="1">
    <source>
        <dbReference type="ARBA" id="ARBA00010578"/>
    </source>
</evidence>
<dbReference type="Pfam" id="PF15469">
    <property type="entry name" value="Sec5"/>
    <property type="match status" value="1"/>
</dbReference>
<feature type="domain" description="Exocyst complex component EXOC2/Sec5 N-terminal" evidence="6">
    <location>
        <begin position="54"/>
        <end position="870"/>
    </location>
</feature>
<sequence length="897" mass="98662">MPKNTFNADEATLLKAYKISSLYPTKWEDVDHELEDSVASAITRPGAGGDGEGDPLGLGSGVSVKDMDMESKAAVLITSKSFDPKAFLSAVHPNAKYQDLANGISHLKASLDSRSEAIRILVEDNFDRFVAVKASTDALYLEMKEGLLAPSTQYASKPLRDHLKQAAVKADQVFLPVLENASKAHKLRTTLGIFERSKFFFNLPGFIIESIEAGRYELAMRDYKKGKFLLESRPGQLLPIGNPKDGEMSAAAEQQQKRVLDKVWGSVEKAMGEMRNVLVSQLQDPRRSVEEHEKTLELLMDIQTNDDPIWTFFDSQHKYIIKQMNTSYKSAVSGIRNLLEKSESDTANPDSLSLIIAAQLQIALAALDNKQSEAAVAKCAAEPTWQAILDMVKVLSEIVLSSLPNFWRISKSFMDGKFKRPQASSRRSPTQCKTMALDIIKLYISLISQFFKLSDMAVATSPGGSSPPELPANSNSLCTAHYLLKILGEIQETVNELTGMDISNEAASGMKSLLESAKWRFEDLLVTAWLRDANIFYYLEEWVASPLDASQTQYLTQMEVFQRHITTSAFKLAGGLDLASASSSLSKPVRQNTIPAAFITKITRAFLDALYAFLDGLVHLASDESPILTGKMPRTEAAGGPGGPNPLELLDMRDGDTRLILVISNFGHLATAIVPNMITQLETAFGISIAEDRNTLMTVVQELDKTLFEGYTKPKADNVTKIIRGGILDSGMDWYETPQPTEIRPYMYEALIYLVTVHAQVSAISENLLSRTLTTLVDALAAEAFQCFKQIPRFGMGGMLRATLEIEFMHQTLGRYVSGAAAKQLGELYTNISKAYAKRPGDEGLQGSLDGVKKTLAETRKATGIEFLCFRPTKASSGDKEKSSKRKGEVSEKAGAR</sequence>
<evidence type="ECO:0000313" key="8">
    <source>
        <dbReference type="Proteomes" id="UP001362999"/>
    </source>
</evidence>
<dbReference type="PANTHER" id="PTHR13043:SF1">
    <property type="entry name" value="EXOCYST COMPLEX COMPONENT 2"/>
    <property type="match status" value="1"/>
</dbReference>
<evidence type="ECO:0000256" key="3">
    <source>
        <dbReference type="ARBA" id="ARBA00022483"/>
    </source>
</evidence>
<keyword evidence="2 4" id="KW-0813">Transport</keyword>
<keyword evidence="4" id="KW-0653">Protein transport</keyword>
<protein>
    <recommendedName>
        <fullName evidence="4">Exocyst complex component SEC5</fullName>
    </recommendedName>
</protein>
<dbReference type="AlphaFoldDB" id="A0AAW0D774"/>
<dbReference type="GO" id="GO:0006893">
    <property type="term" value="P:Golgi to plasma membrane transport"/>
    <property type="evidence" value="ECO:0007669"/>
    <property type="project" value="UniProtKB-UniRule"/>
</dbReference>
<evidence type="ECO:0000256" key="4">
    <source>
        <dbReference type="RuleBase" id="RU365069"/>
    </source>
</evidence>
<comment type="caution">
    <text evidence="7">The sequence shown here is derived from an EMBL/GenBank/DDBJ whole genome shotgun (WGS) entry which is preliminary data.</text>
</comment>
<proteinExistence type="inferred from homology"/>
<dbReference type="GO" id="GO:0006887">
    <property type="term" value="P:exocytosis"/>
    <property type="evidence" value="ECO:0007669"/>
    <property type="project" value="UniProtKB-KW"/>
</dbReference>
<evidence type="ECO:0000259" key="6">
    <source>
        <dbReference type="Pfam" id="PF15469"/>
    </source>
</evidence>
<name>A0AAW0D774_9AGAR</name>
<dbReference type="InterPro" id="IPR039481">
    <property type="entry name" value="EXOC2/Sec5_N_dom"/>
</dbReference>
<keyword evidence="8" id="KW-1185">Reference proteome</keyword>
<dbReference type="PANTHER" id="PTHR13043">
    <property type="entry name" value="EXOCYST COMPLEX COMPONENT SEC5"/>
    <property type="match status" value="1"/>
</dbReference>
<accession>A0AAW0D774</accession>
<comment type="function">
    <text evidence="4">Component of the exocyst complex involved in the docking of exocytic vesicles with fusion sites on the plasma membrane.</text>
</comment>
<feature type="region of interest" description="Disordered" evidence="5">
    <location>
        <begin position="874"/>
        <end position="897"/>
    </location>
</feature>
<dbReference type="Proteomes" id="UP001362999">
    <property type="component" value="Unassembled WGS sequence"/>
</dbReference>
<comment type="similarity">
    <text evidence="1 4">Belongs to the SEC5 family.</text>
</comment>
<dbReference type="EMBL" id="JAWWNJ010000010">
    <property type="protein sequence ID" value="KAK7046645.1"/>
    <property type="molecule type" value="Genomic_DNA"/>
</dbReference>
<gene>
    <name evidence="7" type="ORF">R3P38DRAFT_2874941</name>
</gene>
<organism evidence="7 8">
    <name type="scientific">Favolaschia claudopus</name>
    <dbReference type="NCBI Taxonomy" id="2862362"/>
    <lineage>
        <taxon>Eukaryota</taxon>
        <taxon>Fungi</taxon>
        <taxon>Dikarya</taxon>
        <taxon>Basidiomycota</taxon>
        <taxon>Agaricomycotina</taxon>
        <taxon>Agaricomycetes</taxon>
        <taxon>Agaricomycetidae</taxon>
        <taxon>Agaricales</taxon>
        <taxon>Marasmiineae</taxon>
        <taxon>Mycenaceae</taxon>
        <taxon>Favolaschia</taxon>
    </lineage>
</organism>